<feature type="short sequence motif" description="TonB box" evidence="13">
    <location>
        <begin position="27"/>
        <end position="33"/>
    </location>
</feature>
<keyword evidence="5 12" id="KW-0812">Transmembrane</keyword>
<evidence type="ECO:0000256" key="1">
    <source>
        <dbReference type="ARBA" id="ARBA00004571"/>
    </source>
</evidence>
<comment type="similarity">
    <text evidence="2 12 14">Belongs to the TonB-dependent receptor family.</text>
</comment>
<feature type="region of interest" description="Disordered" evidence="15">
    <location>
        <begin position="200"/>
        <end position="232"/>
    </location>
</feature>
<dbReference type="GO" id="GO:0015344">
    <property type="term" value="F:siderophore uptake transmembrane transporter activity"/>
    <property type="evidence" value="ECO:0007669"/>
    <property type="project" value="TreeGrafter"/>
</dbReference>
<comment type="subcellular location">
    <subcellularLocation>
        <location evidence="1 12">Cell outer membrane</location>
        <topology evidence="1 12">Multi-pass membrane protein</topology>
    </subcellularLocation>
</comment>
<evidence type="ECO:0000256" key="13">
    <source>
        <dbReference type="PROSITE-ProRule" id="PRU10143"/>
    </source>
</evidence>
<evidence type="ECO:0000256" key="6">
    <source>
        <dbReference type="ARBA" id="ARBA00022729"/>
    </source>
</evidence>
<dbReference type="Pfam" id="PF07715">
    <property type="entry name" value="Plug"/>
    <property type="match status" value="1"/>
</dbReference>
<dbReference type="Gene3D" id="2.170.130.10">
    <property type="entry name" value="TonB-dependent receptor, plug domain"/>
    <property type="match status" value="1"/>
</dbReference>
<evidence type="ECO:0000256" key="15">
    <source>
        <dbReference type="SAM" id="MobiDB-lite"/>
    </source>
</evidence>
<dbReference type="PANTHER" id="PTHR30069">
    <property type="entry name" value="TONB-DEPENDENT OUTER MEMBRANE RECEPTOR"/>
    <property type="match status" value="1"/>
</dbReference>
<evidence type="ECO:0000256" key="14">
    <source>
        <dbReference type="RuleBase" id="RU003357"/>
    </source>
</evidence>
<keyword evidence="10" id="KW-0675">Receptor</keyword>
<keyword evidence="11 12" id="KW-0998">Cell outer membrane</keyword>
<dbReference type="Gene3D" id="2.40.170.20">
    <property type="entry name" value="TonB-dependent receptor, beta-barrel domain"/>
    <property type="match status" value="1"/>
</dbReference>
<gene>
    <name evidence="18" type="ORF">DD235_00805</name>
</gene>
<evidence type="ECO:0000256" key="4">
    <source>
        <dbReference type="ARBA" id="ARBA00022452"/>
    </source>
</evidence>
<dbReference type="InterPro" id="IPR010916">
    <property type="entry name" value="TonB_box_CS"/>
</dbReference>
<dbReference type="GO" id="GO:0044718">
    <property type="term" value="P:siderophore transmembrane transport"/>
    <property type="evidence" value="ECO:0007669"/>
    <property type="project" value="TreeGrafter"/>
</dbReference>
<keyword evidence="9 12" id="KW-0472">Membrane</keyword>
<comment type="caution">
    <text evidence="18">The sequence shown here is derived from an EMBL/GenBank/DDBJ whole genome shotgun (WGS) entry which is preliminary data.</text>
</comment>
<dbReference type="InterPro" id="IPR039426">
    <property type="entry name" value="TonB-dep_rcpt-like"/>
</dbReference>
<evidence type="ECO:0000256" key="8">
    <source>
        <dbReference type="ARBA" id="ARBA00023077"/>
    </source>
</evidence>
<evidence type="ECO:0000256" key="7">
    <source>
        <dbReference type="ARBA" id="ARBA00023065"/>
    </source>
</evidence>
<evidence type="ECO:0000256" key="5">
    <source>
        <dbReference type="ARBA" id="ARBA00022692"/>
    </source>
</evidence>
<dbReference type="CDD" id="cd01347">
    <property type="entry name" value="ligand_gated_channel"/>
    <property type="match status" value="1"/>
</dbReference>
<keyword evidence="19" id="KW-1185">Reference proteome</keyword>
<evidence type="ECO:0000256" key="10">
    <source>
        <dbReference type="ARBA" id="ARBA00023170"/>
    </source>
</evidence>
<evidence type="ECO:0000256" key="9">
    <source>
        <dbReference type="ARBA" id="ARBA00023136"/>
    </source>
</evidence>
<dbReference type="PROSITE" id="PS00430">
    <property type="entry name" value="TONB_DEPENDENT_REC_1"/>
    <property type="match status" value="1"/>
</dbReference>
<accession>A0A2V1K2T8</accession>
<name>A0A2V1K2T8_9BURK</name>
<keyword evidence="3 12" id="KW-0813">Transport</keyword>
<dbReference type="AlphaFoldDB" id="A0A2V1K2T8"/>
<evidence type="ECO:0000313" key="19">
    <source>
        <dbReference type="Proteomes" id="UP000245212"/>
    </source>
</evidence>
<evidence type="ECO:0000313" key="18">
    <source>
        <dbReference type="EMBL" id="PWF25546.1"/>
    </source>
</evidence>
<reference evidence="19" key="1">
    <citation type="submission" date="2018-05" db="EMBL/GenBank/DDBJ databases">
        <authorList>
            <person name="Li Y."/>
        </authorList>
    </citation>
    <scope>NUCLEOTIDE SEQUENCE [LARGE SCALE GENOMIC DNA]</scope>
    <source>
        <strain evidence="19">3d-2-2</strain>
    </source>
</reference>
<organism evidence="18 19">
    <name type="scientific">Corticimicrobacter populi</name>
    <dbReference type="NCBI Taxonomy" id="2175229"/>
    <lineage>
        <taxon>Bacteria</taxon>
        <taxon>Pseudomonadati</taxon>
        <taxon>Pseudomonadota</taxon>
        <taxon>Betaproteobacteria</taxon>
        <taxon>Burkholderiales</taxon>
        <taxon>Alcaligenaceae</taxon>
        <taxon>Corticimicrobacter</taxon>
    </lineage>
</organism>
<keyword evidence="7" id="KW-0406">Ion transport</keyword>
<evidence type="ECO:0000256" key="12">
    <source>
        <dbReference type="PROSITE-ProRule" id="PRU01360"/>
    </source>
</evidence>
<sequence length="634" mass="70278">MHCLPILALTPGVLAAQPDTPVDQLDTVVVTATRSEQNLNDAPASISVVTAEDIRRKGASNLLEAIRGTPGITVTGHGLAGRKTFGIRGADDKHTLVLVDGQRISSTDDYIGHSDYQYGWVPMEQIERIEIIRGPMSALYGSEALGGVVNIITRKAPDEWTARFSLRGDATNGHGGNGHQASAWVSGGLGEHFDLSMTAEQSRRGSVASDKDPRLTSIESSNRRSGSARLGFTPIQGQRLQADISRTLEDRAYDTVNSRQVYYRNEYALTREHKSLSWQSDWQALRTDMSYAVSSFDVTNRRSNGVAATRPQYLRDRIWNGNAYFSLGKRHDFTLGAEHRNEYLRNDGMIGGSDEVDHQSVYLQDEIRLLDDLGLTLGGRYDHHGTFGSRFSPRAYTVWHATDRLTVKAGFGTAFRAPTLKQSSSSYVGAEGPHTFLGNSDIKPEISRSYELGLSWQGDRSSYSATVFESSIKNLISTRLVSIQGVRRTYIYDNIARSRLRGMELATSQSLTHGFSVDASVNLLHSRNRDTGEDLPYRPSVSSSTTLRWQQGQVDAGLEWQYIGRQYMSDESNALARAPGYSLFHANVRYALNRQVDLRAGITNLTDTDLEAKSDLFGYAEQGRTFWLGMDVTF</sequence>
<dbReference type="InterPro" id="IPR037066">
    <property type="entry name" value="Plug_dom_sf"/>
</dbReference>
<dbReference type="InterPro" id="IPR012910">
    <property type="entry name" value="Plug_dom"/>
</dbReference>
<feature type="domain" description="TonB-dependent receptor-like beta-barrel" evidence="16">
    <location>
        <begin position="221"/>
        <end position="605"/>
    </location>
</feature>
<dbReference type="PANTHER" id="PTHR30069:SF53">
    <property type="entry name" value="COLICIN I RECEPTOR-RELATED"/>
    <property type="match status" value="1"/>
</dbReference>
<dbReference type="Proteomes" id="UP000245212">
    <property type="component" value="Unassembled WGS sequence"/>
</dbReference>
<dbReference type="EMBL" id="QETA01000001">
    <property type="protein sequence ID" value="PWF25546.1"/>
    <property type="molecule type" value="Genomic_DNA"/>
</dbReference>
<proteinExistence type="inferred from homology"/>
<dbReference type="SUPFAM" id="SSF56935">
    <property type="entry name" value="Porins"/>
    <property type="match status" value="1"/>
</dbReference>
<evidence type="ECO:0000259" key="16">
    <source>
        <dbReference type="Pfam" id="PF00593"/>
    </source>
</evidence>
<keyword evidence="8 13" id="KW-0798">TonB box</keyword>
<feature type="domain" description="TonB-dependent receptor plug" evidence="17">
    <location>
        <begin position="39"/>
        <end position="148"/>
    </location>
</feature>
<dbReference type="InterPro" id="IPR036942">
    <property type="entry name" value="Beta-barrel_TonB_sf"/>
</dbReference>
<evidence type="ECO:0000259" key="17">
    <source>
        <dbReference type="Pfam" id="PF07715"/>
    </source>
</evidence>
<evidence type="ECO:0000256" key="2">
    <source>
        <dbReference type="ARBA" id="ARBA00009810"/>
    </source>
</evidence>
<dbReference type="InterPro" id="IPR000531">
    <property type="entry name" value="Beta-barrel_TonB"/>
</dbReference>
<dbReference type="Pfam" id="PF00593">
    <property type="entry name" value="TonB_dep_Rec_b-barrel"/>
    <property type="match status" value="1"/>
</dbReference>
<evidence type="ECO:0000256" key="11">
    <source>
        <dbReference type="ARBA" id="ARBA00023237"/>
    </source>
</evidence>
<protein>
    <submittedName>
        <fullName evidence="18">Addiction module protein</fullName>
    </submittedName>
</protein>
<evidence type="ECO:0000256" key="3">
    <source>
        <dbReference type="ARBA" id="ARBA00022448"/>
    </source>
</evidence>
<dbReference type="GO" id="GO:0009279">
    <property type="term" value="C:cell outer membrane"/>
    <property type="evidence" value="ECO:0007669"/>
    <property type="project" value="UniProtKB-SubCell"/>
</dbReference>
<keyword evidence="4 12" id="KW-1134">Transmembrane beta strand</keyword>
<keyword evidence="6" id="KW-0732">Signal</keyword>
<dbReference type="PROSITE" id="PS52016">
    <property type="entry name" value="TONB_DEPENDENT_REC_3"/>
    <property type="match status" value="1"/>
</dbReference>